<dbReference type="InterPro" id="IPR011333">
    <property type="entry name" value="SKP1/BTB/POZ_sf"/>
</dbReference>
<keyword evidence="3" id="KW-1185">Reference proteome</keyword>
<evidence type="ECO:0000259" key="1">
    <source>
        <dbReference type="PROSITE" id="PS50097"/>
    </source>
</evidence>
<evidence type="ECO:0000313" key="2">
    <source>
        <dbReference type="EMBL" id="KZP28467.1"/>
    </source>
</evidence>
<sequence length="243" mass="27538">MSDTEPSTPTTVCSFDDSYKSIFSQSEASLPKRDESFYFTNVVFLVEDCLFNVPRIYFERESEVFRGLFTLPPPPDAPMEGLSDRHPLLLEGIKEDDFRQLLRVMYPLTVGRPDGMTSSEWTSVLRLSTMWGFESLRDLAISTLSNLFSVPSFTSDLDPVERACLARDYDVDEWLVPALNALAQREDPLSVQEGMRLGWELAMQVANVRESFVAWNEKAAVGPRGSRAPIDYSKRIKSILAME</sequence>
<dbReference type="OrthoDB" id="2367075at2759"/>
<dbReference type="PROSITE" id="PS50097">
    <property type="entry name" value="BTB"/>
    <property type="match status" value="1"/>
</dbReference>
<dbReference type="Proteomes" id="UP000076532">
    <property type="component" value="Unassembled WGS sequence"/>
</dbReference>
<accession>A0A166RND1</accession>
<protein>
    <recommendedName>
        <fullName evidence="1">BTB domain-containing protein</fullName>
    </recommendedName>
</protein>
<dbReference type="InterPro" id="IPR000210">
    <property type="entry name" value="BTB/POZ_dom"/>
</dbReference>
<feature type="domain" description="BTB" evidence="1">
    <location>
        <begin position="40"/>
        <end position="114"/>
    </location>
</feature>
<organism evidence="2 3">
    <name type="scientific">Athelia psychrophila</name>
    <dbReference type="NCBI Taxonomy" id="1759441"/>
    <lineage>
        <taxon>Eukaryota</taxon>
        <taxon>Fungi</taxon>
        <taxon>Dikarya</taxon>
        <taxon>Basidiomycota</taxon>
        <taxon>Agaricomycotina</taxon>
        <taxon>Agaricomycetes</taxon>
        <taxon>Agaricomycetidae</taxon>
        <taxon>Atheliales</taxon>
        <taxon>Atheliaceae</taxon>
        <taxon>Athelia</taxon>
    </lineage>
</organism>
<dbReference type="Pfam" id="PF00651">
    <property type="entry name" value="BTB"/>
    <property type="match status" value="1"/>
</dbReference>
<reference evidence="2 3" key="1">
    <citation type="journal article" date="2016" name="Mol. Biol. Evol.">
        <title>Comparative Genomics of Early-Diverging Mushroom-Forming Fungi Provides Insights into the Origins of Lignocellulose Decay Capabilities.</title>
        <authorList>
            <person name="Nagy L.G."/>
            <person name="Riley R."/>
            <person name="Tritt A."/>
            <person name="Adam C."/>
            <person name="Daum C."/>
            <person name="Floudas D."/>
            <person name="Sun H."/>
            <person name="Yadav J.S."/>
            <person name="Pangilinan J."/>
            <person name="Larsson K.H."/>
            <person name="Matsuura K."/>
            <person name="Barry K."/>
            <person name="Labutti K."/>
            <person name="Kuo R."/>
            <person name="Ohm R.A."/>
            <person name="Bhattacharya S.S."/>
            <person name="Shirouzu T."/>
            <person name="Yoshinaga Y."/>
            <person name="Martin F.M."/>
            <person name="Grigoriev I.V."/>
            <person name="Hibbett D.S."/>
        </authorList>
    </citation>
    <scope>NUCLEOTIDE SEQUENCE [LARGE SCALE GENOMIC DNA]</scope>
    <source>
        <strain evidence="2 3">CBS 109695</strain>
    </source>
</reference>
<dbReference type="EMBL" id="KV417503">
    <property type="protein sequence ID" value="KZP28467.1"/>
    <property type="molecule type" value="Genomic_DNA"/>
</dbReference>
<name>A0A166RND1_9AGAM</name>
<evidence type="ECO:0000313" key="3">
    <source>
        <dbReference type="Proteomes" id="UP000076532"/>
    </source>
</evidence>
<dbReference type="SUPFAM" id="SSF54695">
    <property type="entry name" value="POZ domain"/>
    <property type="match status" value="1"/>
</dbReference>
<dbReference type="Gene3D" id="3.30.710.10">
    <property type="entry name" value="Potassium Channel Kv1.1, Chain A"/>
    <property type="match status" value="1"/>
</dbReference>
<dbReference type="AlphaFoldDB" id="A0A166RND1"/>
<gene>
    <name evidence="2" type="ORF">FIBSPDRAFT_779866</name>
</gene>
<proteinExistence type="predicted"/>